<dbReference type="EMBL" id="QTSX02001474">
    <property type="protein sequence ID" value="KAJ9081479.1"/>
    <property type="molecule type" value="Genomic_DNA"/>
</dbReference>
<protein>
    <submittedName>
        <fullName evidence="1">Uncharacterized protein</fullName>
    </submittedName>
</protein>
<accession>A0ACC2U3S8</accession>
<evidence type="ECO:0000313" key="2">
    <source>
        <dbReference type="Proteomes" id="UP001165960"/>
    </source>
</evidence>
<dbReference type="Proteomes" id="UP001165960">
    <property type="component" value="Unassembled WGS sequence"/>
</dbReference>
<organism evidence="1 2">
    <name type="scientific">Entomophthora muscae</name>
    <dbReference type="NCBI Taxonomy" id="34485"/>
    <lineage>
        <taxon>Eukaryota</taxon>
        <taxon>Fungi</taxon>
        <taxon>Fungi incertae sedis</taxon>
        <taxon>Zoopagomycota</taxon>
        <taxon>Entomophthoromycotina</taxon>
        <taxon>Entomophthoromycetes</taxon>
        <taxon>Entomophthorales</taxon>
        <taxon>Entomophthoraceae</taxon>
        <taxon>Entomophthora</taxon>
    </lineage>
</organism>
<evidence type="ECO:0000313" key="1">
    <source>
        <dbReference type="EMBL" id="KAJ9081479.1"/>
    </source>
</evidence>
<comment type="caution">
    <text evidence="1">The sequence shown here is derived from an EMBL/GenBank/DDBJ whole genome shotgun (WGS) entry which is preliminary data.</text>
</comment>
<name>A0ACC2U3S8_9FUNG</name>
<sequence length="75" mass="8478">MAQELKTFFEEGALGRLQFEASFSNLYEHLFEIVVNNSIYHVSILPLVGHFEDKALAFAFEPRNELVSASGNMIV</sequence>
<reference evidence="1" key="1">
    <citation type="submission" date="2022-04" db="EMBL/GenBank/DDBJ databases">
        <title>Genome of the entomopathogenic fungus Entomophthora muscae.</title>
        <authorList>
            <person name="Elya C."/>
            <person name="Lovett B.R."/>
            <person name="Lee E."/>
            <person name="Macias A.M."/>
            <person name="Hajek A.E."/>
            <person name="De Bivort B.L."/>
            <person name="Kasson M.T."/>
            <person name="De Fine Licht H.H."/>
            <person name="Stajich J.E."/>
        </authorList>
    </citation>
    <scope>NUCLEOTIDE SEQUENCE</scope>
    <source>
        <strain evidence="1">Berkeley</strain>
    </source>
</reference>
<gene>
    <name evidence="1" type="ORF">DSO57_1014212</name>
</gene>
<keyword evidence="2" id="KW-1185">Reference proteome</keyword>
<proteinExistence type="predicted"/>